<dbReference type="AlphaFoldDB" id="A0A5C0ZZ47"/>
<dbReference type="Pfam" id="PF00582">
    <property type="entry name" value="Usp"/>
    <property type="match status" value="1"/>
</dbReference>
<feature type="domain" description="UspA" evidence="2">
    <location>
        <begin position="25"/>
        <end position="170"/>
    </location>
</feature>
<dbReference type="EMBL" id="CP043420">
    <property type="protein sequence ID" value="QEL10049.1"/>
    <property type="molecule type" value="Genomic_DNA"/>
</dbReference>
<name>A0A5C0ZZ47_9GAMM</name>
<organism evidence="3 4">
    <name type="scientific">Kushneria phosphatilytica</name>
    <dbReference type="NCBI Taxonomy" id="657387"/>
    <lineage>
        <taxon>Bacteria</taxon>
        <taxon>Pseudomonadati</taxon>
        <taxon>Pseudomonadota</taxon>
        <taxon>Gammaproteobacteria</taxon>
        <taxon>Oceanospirillales</taxon>
        <taxon>Halomonadaceae</taxon>
        <taxon>Kushneria</taxon>
    </lineage>
</organism>
<reference evidence="3 4" key="1">
    <citation type="submission" date="2019-08" db="EMBL/GenBank/DDBJ databases">
        <title>Complete genome sequence of Kushneria sp. YCWA18, a halophilic phosphate-solubilizing bacterium isolated from Daqiao saltern in China.</title>
        <authorList>
            <person name="Du G.-X."/>
            <person name="Qu L.-Y."/>
        </authorList>
    </citation>
    <scope>NUCLEOTIDE SEQUENCE [LARGE SCALE GENOMIC DNA]</scope>
    <source>
        <strain evidence="3 4">YCWA18</strain>
    </source>
</reference>
<dbReference type="Gene3D" id="3.40.50.620">
    <property type="entry name" value="HUPs"/>
    <property type="match status" value="1"/>
</dbReference>
<dbReference type="PANTHER" id="PTHR46268">
    <property type="entry name" value="STRESS RESPONSE PROTEIN NHAX"/>
    <property type="match status" value="1"/>
</dbReference>
<protein>
    <submittedName>
        <fullName evidence="3">Universal stress protein</fullName>
    </submittedName>
</protein>
<dbReference type="PANTHER" id="PTHR46268:SF6">
    <property type="entry name" value="UNIVERSAL STRESS PROTEIN UP12"/>
    <property type="match status" value="1"/>
</dbReference>
<gene>
    <name evidence="3" type="ORF">FY550_02150</name>
</gene>
<dbReference type="InterPro" id="IPR014729">
    <property type="entry name" value="Rossmann-like_a/b/a_fold"/>
</dbReference>
<dbReference type="CDD" id="cd00293">
    <property type="entry name" value="USP-like"/>
    <property type="match status" value="1"/>
</dbReference>
<dbReference type="PRINTS" id="PR01438">
    <property type="entry name" value="UNVRSLSTRESS"/>
</dbReference>
<sequence>MSSAVRHGSMPNANSASSPMTRCTMYKTLLVPIDGSRDAREALSLACQLRQTAGGSLHLLHVPEIPPAGDWLGYQTGASPLDYTPEKAEAQGREILEDAWRGCDQAGEDDKVDFIVRQGGPVQVILAEAERLGADVIVMGSRGLSDLRGLVTGSVSHKISHLAPCNVITIHAR</sequence>
<dbReference type="KEGG" id="kuy:FY550_02150"/>
<comment type="similarity">
    <text evidence="1">Belongs to the universal stress protein A family.</text>
</comment>
<dbReference type="InterPro" id="IPR006015">
    <property type="entry name" value="Universal_stress_UspA"/>
</dbReference>
<evidence type="ECO:0000256" key="1">
    <source>
        <dbReference type="ARBA" id="ARBA00008791"/>
    </source>
</evidence>
<evidence type="ECO:0000313" key="4">
    <source>
        <dbReference type="Proteomes" id="UP000322553"/>
    </source>
</evidence>
<dbReference type="Proteomes" id="UP000322553">
    <property type="component" value="Chromosome"/>
</dbReference>
<dbReference type="InterPro" id="IPR006016">
    <property type="entry name" value="UspA"/>
</dbReference>
<keyword evidence="4" id="KW-1185">Reference proteome</keyword>
<proteinExistence type="inferred from homology"/>
<dbReference type="SUPFAM" id="SSF52402">
    <property type="entry name" value="Adenine nucleotide alpha hydrolases-like"/>
    <property type="match status" value="1"/>
</dbReference>
<evidence type="ECO:0000259" key="2">
    <source>
        <dbReference type="Pfam" id="PF00582"/>
    </source>
</evidence>
<accession>A0A5C0ZZ47</accession>
<evidence type="ECO:0000313" key="3">
    <source>
        <dbReference type="EMBL" id="QEL10049.1"/>
    </source>
</evidence>
<dbReference type="OrthoDB" id="5795499at2"/>